<feature type="region of interest" description="Disordered" evidence="1">
    <location>
        <begin position="295"/>
        <end position="324"/>
    </location>
</feature>
<organism evidence="2 3">
    <name type="scientific">Haloferula helveola</name>
    <dbReference type="NCBI Taxonomy" id="490095"/>
    <lineage>
        <taxon>Bacteria</taxon>
        <taxon>Pseudomonadati</taxon>
        <taxon>Verrucomicrobiota</taxon>
        <taxon>Verrucomicrobiia</taxon>
        <taxon>Verrucomicrobiales</taxon>
        <taxon>Verrucomicrobiaceae</taxon>
        <taxon>Haloferula</taxon>
    </lineage>
</organism>
<name>A0ABN6H5X9_9BACT</name>
<keyword evidence="3" id="KW-1185">Reference proteome</keyword>
<dbReference type="Proteomes" id="UP001374893">
    <property type="component" value="Chromosome"/>
</dbReference>
<feature type="region of interest" description="Disordered" evidence="1">
    <location>
        <begin position="253"/>
        <end position="276"/>
    </location>
</feature>
<sequence length="1142" mass="125588">MSVLMVLLAVGLLSLSSISVRSSRSGQAMAEARANARLAMNLAIGQLQTQLGPDQRISAAADAMDEGAAQSHLAGAWQSWAWELGSGDGPDYSEKSDRFLGWLCSHGDPSALKDLNFAKSGLRRNAVTVLQQFGADDIQAPLVLTDEGRGGMAWATFDESLKAPIHLERENVKNTDDRLAERMAAPVARPDRLAPELEGLGGDSRLLSLETAALQIGQARGQEVTGRVHDLTTNGLGVLADAAHGGLRVDLSTSLESSSSPKTLFGATAPYGSGQSSGPTWDFLKDHYKSYESVSNAATGEPKAKPDRNDLRPSSSGNDATPTSERLMPIIAKMQIMFSVVTHHSHVPDRIDFYNRYGGPGGNQSYACPHLVYDPIVTLYNPYDVALNLDQLRIRVWDPPVGFRFKKNDAYLRPEFERGEFHSLARFQISNEKSATAEKSFTLMLTEMGRRNRPGEEITLQPGEVRVFSPWVEDNWTWGLEIGGGAYKPRSFFDWNLGENFANTDNRTGNRRGIEAVPGWDTRAGLQTDHLSYQGNDRPTKTLYDFELQRNYKPGWLAIRLNDTFTVEAAPQITKTDRRRKAEFRVDLLAGAREDVERDQLRSFEFQFGDVDSEISESGAGNVISRTFTAGSLLQTQTDPDPGGKTPFAVLTMGAKTTAQDGDNSKAWLFNNPNIEGSWQSSQEYGWAHQPYGMSFSEVRDFTSFPGVEIDPSSNRGYFGASNTADLGVSNVPMHRIPVQPATSLGDWINANLVAGSQMPHFTQPFGNSFAHPLIPANSVTTGRNPQLMDHSFLLNQSLWDSFYFSSVVPDGDQRNRSREKQLEALFTRNERLPNQRLTMAPSTEADAEQLAGKLAKLSDSELNQKLAANLMIDAPFNVNSASVDAWRAVLMSMRDRAVLAWSMREFESDDRTAFPRGTMPIASDGDSLDADASFDLRGAVRWAGYRSLDDQEIEKLATAIVEQIRVRTEADSAPLLSLGEFVNRRASTAGPQRLAGIIQTAIDVAGLNESSHREDSLQIVSSALPDSETRGTVNQDAFEGRTGEGAPSMLTQGDLLRPLAPFITVRGDTFKIRAYGDSRDKSGKVIATAWCEVIAQRLPEFVDSTDAPETELAKLDSEANQRFGRRFVVTGFRWLNPQEIQ</sequence>
<feature type="compositionally biased region" description="Polar residues" evidence="1">
    <location>
        <begin position="312"/>
        <end position="324"/>
    </location>
</feature>
<gene>
    <name evidence="2" type="ORF">HAHE_29540</name>
</gene>
<feature type="compositionally biased region" description="Basic and acidic residues" evidence="1">
    <location>
        <begin position="302"/>
        <end position="311"/>
    </location>
</feature>
<accession>A0ABN6H5X9</accession>
<dbReference type="EMBL" id="AP024702">
    <property type="protein sequence ID" value="BCX49046.1"/>
    <property type="molecule type" value="Genomic_DNA"/>
</dbReference>
<evidence type="ECO:0000313" key="2">
    <source>
        <dbReference type="EMBL" id="BCX49046.1"/>
    </source>
</evidence>
<reference evidence="2 3" key="1">
    <citation type="submission" date="2021-06" db="EMBL/GenBank/DDBJ databases">
        <title>Complete genome of Haloferula helveola possessing various polysaccharide degrading enzymes.</title>
        <authorList>
            <person name="Takami H."/>
            <person name="Huang C."/>
            <person name="Hamasaki K."/>
        </authorList>
    </citation>
    <scope>NUCLEOTIDE SEQUENCE [LARGE SCALE GENOMIC DNA]</scope>
    <source>
        <strain evidence="2 3">CN-1</strain>
    </source>
</reference>
<proteinExistence type="predicted"/>
<protein>
    <submittedName>
        <fullName evidence="2">Uncharacterized protein</fullName>
    </submittedName>
</protein>
<evidence type="ECO:0000313" key="3">
    <source>
        <dbReference type="Proteomes" id="UP001374893"/>
    </source>
</evidence>
<evidence type="ECO:0000256" key="1">
    <source>
        <dbReference type="SAM" id="MobiDB-lite"/>
    </source>
</evidence>